<protein>
    <submittedName>
        <fullName evidence="1">Uncharacterized protein</fullName>
    </submittedName>
</protein>
<reference evidence="1 2" key="1">
    <citation type="submission" date="2019-04" db="EMBL/GenBank/DDBJ databases">
        <title>Draft genome sequences of Streptomyces avermitilis ATCC 31267.</title>
        <authorList>
            <person name="Komaki H."/>
            <person name="Tamura T."/>
            <person name="Hosoyama A."/>
        </authorList>
    </citation>
    <scope>NUCLEOTIDE SEQUENCE [LARGE SCALE GENOMIC DNA]</scope>
    <source>
        <strain evidence="1 2">ATCC 31267</strain>
    </source>
</reference>
<gene>
    <name evidence="1" type="ORF">SAV31267_043170</name>
</gene>
<dbReference type="EMBL" id="BJHY01000001">
    <property type="protein sequence ID" value="GDY74832.1"/>
    <property type="molecule type" value="Genomic_DNA"/>
</dbReference>
<name>A0A4D4MRP2_STRAX</name>
<sequence>MVGATFVEAVREQPRVREVSVAVQSKGATGSKSEQRTGLLNGVAAYGMWGLVPCTGRC</sequence>
<dbReference type="AlphaFoldDB" id="A0A4D4MRP2"/>
<organism evidence="1 2">
    <name type="scientific">Streptomyces avermitilis</name>
    <dbReference type="NCBI Taxonomy" id="33903"/>
    <lineage>
        <taxon>Bacteria</taxon>
        <taxon>Bacillati</taxon>
        <taxon>Actinomycetota</taxon>
        <taxon>Actinomycetes</taxon>
        <taxon>Kitasatosporales</taxon>
        <taxon>Streptomycetaceae</taxon>
        <taxon>Streptomyces</taxon>
    </lineage>
</organism>
<evidence type="ECO:0000313" key="1">
    <source>
        <dbReference type="EMBL" id="GDY74832.1"/>
    </source>
</evidence>
<dbReference type="Proteomes" id="UP000299211">
    <property type="component" value="Unassembled WGS sequence"/>
</dbReference>
<evidence type="ECO:0000313" key="2">
    <source>
        <dbReference type="Proteomes" id="UP000299211"/>
    </source>
</evidence>
<accession>A0A4D4MRP2</accession>
<proteinExistence type="predicted"/>
<comment type="caution">
    <text evidence="1">The sequence shown here is derived from an EMBL/GenBank/DDBJ whole genome shotgun (WGS) entry which is preliminary data.</text>
</comment>